<dbReference type="InterPro" id="IPR025196">
    <property type="entry name" value="DUF4126"/>
</dbReference>
<keyword evidence="4" id="KW-1185">Reference proteome</keyword>
<protein>
    <recommendedName>
        <fullName evidence="2">DUF4126 domain-containing protein</fullName>
    </recommendedName>
</protein>
<keyword evidence="1" id="KW-0472">Membrane</keyword>
<accession>A0A480AVV1</accession>
<dbReference type="Proteomes" id="UP000301751">
    <property type="component" value="Unassembled WGS sequence"/>
</dbReference>
<reference evidence="4" key="1">
    <citation type="submission" date="2019-03" db="EMBL/GenBank/DDBJ databases">
        <title>Aquabacterium pictum sp.nov., the first bacteriochlorophyll a-containing freshwater bacterium in the genus Aquabacterium of the class Betaproteobacteria.</title>
        <authorList>
            <person name="Hirose S."/>
            <person name="Tank M."/>
            <person name="Hara E."/>
            <person name="Tamaki H."/>
            <person name="Takaichi S."/>
            <person name="Haruta S."/>
            <person name="Hanada S."/>
        </authorList>
    </citation>
    <scope>NUCLEOTIDE SEQUENCE [LARGE SCALE GENOMIC DNA]</scope>
    <source>
        <strain evidence="4">W35</strain>
    </source>
</reference>
<evidence type="ECO:0000313" key="4">
    <source>
        <dbReference type="Proteomes" id="UP000301751"/>
    </source>
</evidence>
<dbReference type="RefSeq" id="WP_174246109.1">
    <property type="nucleotide sequence ID" value="NZ_BJCL01000007.1"/>
</dbReference>
<feature type="domain" description="DUF4126" evidence="2">
    <location>
        <begin position="12"/>
        <end position="181"/>
    </location>
</feature>
<proteinExistence type="predicted"/>
<comment type="caution">
    <text evidence="3">The sequence shown here is derived from an EMBL/GenBank/DDBJ whole genome shotgun (WGS) entry which is preliminary data.</text>
</comment>
<feature type="transmembrane region" description="Helical" evidence="1">
    <location>
        <begin position="166"/>
        <end position="189"/>
    </location>
</feature>
<sequence length="207" mass="21198">MSIDTLDTTHLLALAAALGWASGLRLYAVVFFTGLAGAMGWVPLPAGLQLLQHPLVLGAAGLMLAVEFFADKVPGLDSLWDGLHTLLRIPAGAALAGAVFGGDQAAWATAAALLGGTLAATSHVAKATTRAAVNTSPEPFSNIALSLAGDALVPAMLWLAVAHPVWFGLALVVLVVASVVLTLVLFKFLRLLVRKLRGRLGGAPVAV</sequence>
<dbReference type="EMBL" id="BJCL01000007">
    <property type="protein sequence ID" value="GCL63915.1"/>
    <property type="molecule type" value="Genomic_DNA"/>
</dbReference>
<organism evidence="3 4">
    <name type="scientific">Pseudaquabacterium pictum</name>
    <dbReference type="NCBI Taxonomy" id="2315236"/>
    <lineage>
        <taxon>Bacteria</taxon>
        <taxon>Pseudomonadati</taxon>
        <taxon>Pseudomonadota</taxon>
        <taxon>Betaproteobacteria</taxon>
        <taxon>Burkholderiales</taxon>
        <taxon>Sphaerotilaceae</taxon>
        <taxon>Pseudaquabacterium</taxon>
    </lineage>
</organism>
<feature type="transmembrane region" description="Helical" evidence="1">
    <location>
        <begin position="12"/>
        <end position="38"/>
    </location>
</feature>
<feature type="transmembrane region" description="Helical" evidence="1">
    <location>
        <begin position="140"/>
        <end position="160"/>
    </location>
</feature>
<dbReference type="AlphaFoldDB" id="A0A480AVV1"/>
<keyword evidence="1" id="KW-0812">Transmembrane</keyword>
<dbReference type="Pfam" id="PF13548">
    <property type="entry name" value="DUF4126"/>
    <property type="match status" value="1"/>
</dbReference>
<evidence type="ECO:0000256" key="1">
    <source>
        <dbReference type="SAM" id="Phobius"/>
    </source>
</evidence>
<keyword evidence="1" id="KW-1133">Transmembrane helix</keyword>
<evidence type="ECO:0000313" key="3">
    <source>
        <dbReference type="EMBL" id="GCL63915.1"/>
    </source>
</evidence>
<name>A0A480AVV1_9BURK</name>
<evidence type="ECO:0000259" key="2">
    <source>
        <dbReference type="Pfam" id="PF13548"/>
    </source>
</evidence>
<feature type="transmembrane region" description="Helical" evidence="1">
    <location>
        <begin position="106"/>
        <end position="128"/>
    </location>
</feature>
<gene>
    <name evidence="3" type="ORF">AQPW35_29960</name>
</gene>